<dbReference type="RefSeq" id="WP_228344598.1">
    <property type="nucleotide sequence ID" value="NZ_CP046056.1"/>
</dbReference>
<dbReference type="PANTHER" id="PTHR22550">
    <property type="entry name" value="SPORE GERMINATION PROTEIN"/>
    <property type="match status" value="1"/>
</dbReference>
<dbReference type="InterPro" id="IPR036465">
    <property type="entry name" value="vWFA_dom_sf"/>
</dbReference>
<dbReference type="PANTHER" id="PTHR22550:SF18">
    <property type="entry name" value="VWFA DOMAIN-CONTAINING PROTEIN"/>
    <property type="match status" value="1"/>
</dbReference>
<dbReference type="PROSITE" id="PS50234">
    <property type="entry name" value="VWFA"/>
    <property type="match status" value="1"/>
</dbReference>
<evidence type="ECO:0000313" key="2">
    <source>
        <dbReference type="EMBL" id="QQD24539.1"/>
    </source>
</evidence>
<dbReference type="InterPro" id="IPR050768">
    <property type="entry name" value="UPF0353/GerABKA_families"/>
</dbReference>
<gene>
    <name evidence="2" type="ORF">GJQ55_08705</name>
</gene>
<sequence length="337" mass="37224">MELNWHWPWVFILLPLPWLVRALLPPLPPQQAALRVPALQRWQLAASGNSGVTGAVSGAIPWLELGVWLALLTALARPYQLGDVVEMPVTGRDLMLAVDLSGSMEIEDMQWENRPVNRLVVVKQVIGDFVERRQGDRLGLILFGSEAYLQTPLTFDRATVKELLLEAQIGLAGQKTAIGDAIGLGIKRLQEQPQDSRVIVLITDGANNAGALEPQKAATLAAQHHIRIYTIGLGAEAMEVPSFFGSRTVNPSRDMDEEALRDIARLTGGSYFRARNSNELQSIYALLDELEPTERDAQIFRPQQNLYHWPLLLAFVLSLLLALQQSGGLPALRRSAP</sequence>
<dbReference type="InterPro" id="IPR033881">
    <property type="entry name" value="vWA_BatA_type"/>
</dbReference>
<protein>
    <submittedName>
        <fullName evidence="2">VWA domain-containing protein</fullName>
    </submittedName>
</protein>
<feature type="domain" description="VWFA" evidence="1">
    <location>
        <begin position="93"/>
        <end position="290"/>
    </location>
</feature>
<dbReference type="SMART" id="SM00327">
    <property type="entry name" value="VWA"/>
    <property type="match status" value="1"/>
</dbReference>
<dbReference type="InterPro" id="IPR002035">
    <property type="entry name" value="VWF_A"/>
</dbReference>
<dbReference type="Gene3D" id="3.40.50.410">
    <property type="entry name" value="von Willebrand factor, type A domain"/>
    <property type="match status" value="1"/>
</dbReference>
<evidence type="ECO:0000259" key="1">
    <source>
        <dbReference type="PROSITE" id="PS50234"/>
    </source>
</evidence>
<dbReference type="AlphaFoldDB" id="A0A9X7YPC2"/>
<proteinExistence type="predicted"/>
<keyword evidence="3" id="KW-1185">Reference proteome</keyword>
<accession>A0A9X7YPC2</accession>
<organism evidence="2 3">
    <name type="scientific">Venatoribacter cucullus</name>
    <dbReference type="NCBI Taxonomy" id="2661630"/>
    <lineage>
        <taxon>Bacteria</taxon>
        <taxon>Pseudomonadati</taxon>
        <taxon>Pseudomonadota</taxon>
        <taxon>Gammaproteobacteria</taxon>
        <taxon>Oceanospirillales</taxon>
        <taxon>Oceanospirillaceae</taxon>
        <taxon>Venatoribacter</taxon>
    </lineage>
</organism>
<evidence type="ECO:0000313" key="3">
    <source>
        <dbReference type="Proteomes" id="UP000596074"/>
    </source>
</evidence>
<dbReference type="KEGG" id="vcw:GJQ55_08705"/>
<name>A0A9X7YPC2_9GAMM</name>
<dbReference type="Pfam" id="PF00092">
    <property type="entry name" value="VWA"/>
    <property type="match status" value="1"/>
</dbReference>
<dbReference type="CDD" id="cd01467">
    <property type="entry name" value="vWA_BatA_type"/>
    <property type="match status" value="1"/>
</dbReference>
<dbReference type="SUPFAM" id="SSF53300">
    <property type="entry name" value="vWA-like"/>
    <property type="match status" value="1"/>
</dbReference>
<dbReference type="Proteomes" id="UP000596074">
    <property type="component" value="Chromosome"/>
</dbReference>
<reference evidence="2 3" key="1">
    <citation type="submission" date="2019-11" db="EMBL/GenBank/DDBJ databases">
        <title>Venatorbacter sp. nov. a predator of Campylobacter and other Gram-negative bacteria.</title>
        <authorList>
            <person name="Saeedi A."/>
            <person name="Cummings N.J."/>
            <person name="Connerton I.F."/>
            <person name="Connerton P.L."/>
        </authorList>
    </citation>
    <scope>NUCLEOTIDE SEQUENCE [LARGE SCALE GENOMIC DNA]</scope>
    <source>
        <strain evidence="2">XL5</strain>
    </source>
</reference>
<dbReference type="EMBL" id="CP046056">
    <property type="protein sequence ID" value="QQD24539.1"/>
    <property type="molecule type" value="Genomic_DNA"/>
</dbReference>